<evidence type="ECO:0000256" key="1">
    <source>
        <dbReference type="ARBA" id="ARBA00000448"/>
    </source>
</evidence>
<evidence type="ECO:0000256" key="8">
    <source>
        <dbReference type="ARBA" id="ARBA00023295"/>
    </source>
</evidence>
<accession>A0A1I6PZJ8</accession>
<dbReference type="InterPro" id="IPR036881">
    <property type="entry name" value="Glyco_hydro_3_C_sf"/>
</dbReference>
<reference evidence="13" key="1">
    <citation type="submission" date="2016-10" db="EMBL/GenBank/DDBJ databases">
        <authorList>
            <person name="Varghese N."/>
            <person name="Submissions S."/>
        </authorList>
    </citation>
    <scope>NUCLEOTIDE SEQUENCE [LARGE SCALE GENOMIC DNA]</scope>
    <source>
        <strain evidence="13">DSM 24450</strain>
    </source>
</reference>
<evidence type="ECO:0000313" key="13">
    <source>
        <dbReference type="Proteomes" id="UP000199312"/>
    </source>
</evidence>
<dbReference type="SMART" id="SM01217">
    <property type="entry name" value="Fn3_like"/>
    <property type="match status" value="1"/>
</dbReference>
<dbReference type="PROSITE" id="PS00775">
    <property type="entry name" value="GLYCOSYL_HYDROL_F3"/>
    <property type="match status" value="1"/>
</dbReference>
<protein>
    <recommendedName>
        <fullName evidence="9">Periplasmic beta-glucosidase</fullName>
        <ecNumber evidence="4">3.2.1.21</ecNumber>
    </recommendedName>
</protein>
<dbReference type="PRINTS" id="PR00133">
    <property type="entry name" value="GLHYDRLASE3"/>
</dbReference>
<gene>
    <name evidence="12" type="ORF">SAMN04488006_1354</name>
</gene>
<evidence type="ECO:0000256" key="2">
    <source>
        <dbReference type="ARBA" id="ARBA00004418"/>
    </source>
</evidence>
<dbReference type="FunFam" id="3.20.20.300:FF:000005">
    <property type="entry name" value="Periplasmic beta-glucosidase"/>
    <property type="match status" value="1"/>
</dbReference>
<keyword evidence="6" id="KW-0574">Periplasm</keyword>
<dbReference type="EC" id="3.2.1.21" evidence="4"/>
<dbReference type="FunFam" id="3.40.50.1700:FF:000004">
    <property type="entry name" value="Periplasmic beta-glucosidase"/>
    <property type="match status" value="1"/>
</dbReference>
<dbReference type="FunFam" id="2.60.40.10:FF:000495">
    <property type="entry name" value="Periplasmic beta-glucosidase"/>
    <property type="match status" value="1"/>
</dbReference>
<dbReference type="Gene3D" id="3.40.50.1700">
    <property type="entry name" value="Glycoside hydrolase family 3 C-terminal domain"/>
    <property type="match status" value="1"/>
</dbReference>
<comment type="subcellular location">
    <subcellularLocation>
        <location evidence="2">Periplasm</location>
    </subcellularLocation>
</comment>
<dbReference type="InterPro" id="IPR002772">
    <property type="entry name" value="Glyco_hydro_3_C"/>
</dbReference>
<comment type="similarity">
    <text evidence="3 10">Belongs to the glycosyl hydrolase 3 family.</text>
</comment>
<dbReference type="EMBL" id="FOZP01000003">
    <property type="protein sequence ID" value="SFS45495.1"/>
    <property type="molecule type" value="Genomic_DNA"/>
</dbReference>
<dbReference type="Pfam" id="PF00933">
    <property type="entry name" value="Glyco_hydro_3"/>
    <property type="match status" value="1"/>
</dbReference>
<dbReference type="Pfam" id="PF14310">
    <property type="entry name" value="Fn3-like"/>
    <property type="match status" value="1"/>
</dbReference>
<dbReference type="SUPFAM" id="SSF51445">
    <property type="entry name" value="(Trans)glycosidases"/>
    <property type="match status" value="1"/>
</dbReference>
<dbReference type="Proteomes" id="UP000199312">
    <property type="component" value="Unassembled WGS sequence"/>
</dbReference>
<dbReference type="OrthoDB" id="9805821at2"/>
<dbReference type="Gene3D" id="3.20.20.300">
    <property type="entry name" value="Glycoside hydrolase, family 3, N-terminal domain"/>
    <property type="match status" value="1"/>
</dbReference>
<proteinExistence type="inferred from homology"/>
<evidence type="ECO:0000313" key="12">
    <source>
        <dbReference type="EMBL" id="SFS45495.1"/>
    </source>
</evidence>
<dbReference type="STRING" id="593133.SAMN04488006_1354"/>
<evidence type="ECO:0000256" key="3">
    <source>
        <dbReference type="ARBA" id="ARBA00005336"/>
    </source>
</evidence>
<dbReference type="GO" id="GO:0008422">
    <property type="term" value="F:beta-glucosidase activity"/>
    <property type="evidence" value="ECO:0007669"/>
    <property type="project" value="UniProtKB-EC"/>
</dbReference>
<feature type="domain" description="Fibronectin type III-like" evidence="11">
    <location>
        <begin position="674"/>
        <end position="743"/>
    </location>
</feature>
<dbReference type="InterPro" id="IPR013783">
    <property type="entry name" value="Ig-like_fold"/>
</dbReference>
<dbReference type="PANTHER" id="PTHR30620">
    <property type="entry name" value="PERIPLASMIC BETA-GLUCOSIDASE-RELATED"/>
    <property type="match status" value="1"/>
</dbReference>
<dbReference type="Gene3D" id="2.60.40.10">
    <property type="entry name" value="Immunoglobulins"/>
    <property type="match status" value="1"/>
</dbReference>
<dbReference type="PROSITE" id="PS51257">
    <property type="entry name" value="PROKAR_LIPOPROTEIN"/>
    <property type="match status" value="1"/>
</dbReference>
<dbReference type="InterPro" id="IPR019800">
    <property type="entry name" value="Glyco_hydro_3_AS"/>
</dbReference>
<dbReference type="InterPro" id="IPR001764">
    <property type="entry name" value="Glyco_hydro_3_N"/>
</dbReference>
<dbReference type="GO" id="GO:0042597">
    <property type="term" value="C:periplasmic space"/>
    <property type="evidence" value="ECO:0007669"/>
    <property type="project" value="UniProtKB-SubCell"/>
</dbReference>
<evidence type="ECO:0000256" key="9">
    <source>
        <dbReference type="ARBA" id="ARBA00067498"/>
    </source>
</evidence>
<keyword evidence="7 10" id="KW-0378">Hydrolase</keyword>
<dbReference type="InterPro" id="IPR036962">
    <property type="entry name" value="Glyco_hydro_3_N_sf"/>
</dbReference>
<dbReference type="AlphaFoldDB" id="A0A1I6PZJ8"/>
<name>A0A1I6PZJ8_9FLAO</name>
<dbReference type="InterPro" id="IPR051915">
    <property type="entry name" value="Cellulose_Degrad_GH3"/>
</dbReference>
<comment type="catalytic activity">
    <reaction evidence="1">
        <text>Hydrolysis of terminal, non-reducing beta-D-glucosyl residues with release of beta-D-glucose.</text>
        <dbReference type="EC" id="3.2.1.21"/>
    </reaction>
</comment>
<dbReference type="InterPro" id="IPR017853">
    <property type="entry name" value="GH"/>
</dbReference>
<keyword evidence="13" id="KW-1185">Reference proteome</keyword>
<dbReference type="PANTHER" id="PTHR30620:SF16">
    <property type="entry name" value="LYSOSOMAL BETA GLUCOSIDASE"/>
    <property type="match status" value="1"/>
</dbReference>
<evidence type="ECO:0000256" key="4">
    <source>
        <dbReference type="ARBA" id="ARBA00012744"/>
    </source>
</evidence>
<evidence type="ECO:0000256" key="6">
    <source>
        <dbReference type="ARBA" id="ARBA00022764"/>
    </source>
</evidence>
<evidence type="ECO:0000256" key="5">
    <source>
        <dbReference type="ARBA" id="ARBA00022729"/>
    </source>
</evidence>
<evidence type="ECO:0000256" key="10">
    <source>
        <dbReference type="RuleBase" id="RU361161"/>
    </source>
</evidence>
<sequence>MKTQLANIILWISFLSISSCSTKMTINKEQPEKSSNNSKAIIFVDSLLQKMTLDEKIGQTVLFSSGSDITGPTIDKNFVDYLKDGMLGAVFSVPTVKATIELQKIAVEETRLGIPLLFGYDVIHGYKTIFPISLGESASWDLDLIEKSSRIAAEEASASGFHWTFAPMIDISRDPRWGRVSEGAGEDVFLGNAIAKARVKGFQGDDLSKNNTILACAKHFAAYGAAIAGRDYNTVDMSERELRTTYLPPFKAAIDAGVTTFMTSFNDLNGVPASGNKFLLTDILRNEWNFDGFVVTDYTSINEMIPHGYSKDEKQAGEQALNAGVDMDMQGGIFLRNLKKLVEEGKVSEEKITAAARRILILKYRLGLFEDPYRYSNEQREKVTLYKPEYLETAKELAQKSIVLLKNKNNILPLNKHQKIALIGPLVKDESHILGTWIARGDRTGKAVSVYEGIENLLGNTEIIKYAKGCEIEGNDKSKFNEAVNIAKESDVVIMVLGESHGLSGEAASRTNLDVPGVQKELIAEIKKTGKPIILILMNGRPLTLEYENEVTDAIIETWFSGTMGGAAIADVLFGAYNPSGKLTMSFPRNVGQIPIYYNYKNTGRPYKIKGAEQRFRSKYLDAPNSPLYPFGYGLSYTSFQYSDLKINKNEFNFNETIEVRVTITNTGKYDGEEIVQLYIQDIVGSVTRPVKELKGFEKVFLKIGESKEISFLLTSKDLAFYTNDMRFKAEIGDFKVFVGTNSVELLEVEFSLK</sequence>
<organism evidence="12 13">
    <name type="scientific">Lutibacter maritimus</name>
    <dbReference type="NCBI Taxonomy" id="593133"/>
    <lineage>
        <taxon>Bacteria</taxon>
        <taxon>Pseudomonadati</taxon>
        <taxon>Bacteroidota</taxon>
        <taxon>Flavobacteriia</taxon>
        <taxon>Flavobacteriales</taxon>
        <taxon>Flavobacteriaceae</taxon>
        <taxon>Lutibacter</taxon>
    </lineage>
</organism>
<evidence type="ECO:0000256" key="7">
    <source>
        <dbReference type="ARBA" id="ARBA00022801"/>
    </source>
</evidence>
<keyword evidence="8 10" id="KW-0326">Glycosidase</keyword>
<keyword evidence="5" id="KW-0732">Signal</keyword>
<dbReference type="Pfam" id="PF01915">
    <property type="entry name" value="Glyco_hydro_3_C"/>
    <property type="match status" value="1"/>
</dbReference>
<evidence type="ECO:0000259" key="11">
    <source>
        <dbReference type="SMART" id="SM01217"/>
    </source>
</evidence>
<dbReference type="GO" id="GO:0009251">
    <property type="term" value="P:glucan catabolic process"/>
    <property type="evidence" value="ECO:0007669"/>
    <property type="project" value="TreeGrafter"/>
</dbReference>
<dbReference type="InterPro" id="IPR026891">
    <property type="entry name" value="Fn3-like"/>
</dbReference>
<dbReference type="SUPFAM" id="SSF52279">
    <property type="entry name" value="Beta-D-glucan exohydrolase, C-terminal domain"/>
    <property type="match status" value="1"/>
</dbReference>
<dbReference type="RefSeq" id="WP_090224077.1">
    <property type="nucleotide sequence ID" value="NZ_FOZP01000003.1"/>
</dbReference>